<dbReference type="GO" id="GO:0005886">
    <property type="term" value="C:plasma membrane"/>
    <property type="evidence" value="ECO:0007669"/>
    <property type="project" value="UniProtKB-ARBA"/>
</dbReference>
<feature type="transmembrane region" description="Helical" evidence="10">
    <location>
        <begin position="917"/>
        <end position="940"/>
    </location>
</feature>
<keyword evidence="3" id="KW-0813">Transport</keyword>
<evidence type="ECO:0000256" key="6">
    <source>
        <dbReference type="ARBA" id="ARBA00022741"/>
    </source>
</evidence>
<dbReference type="CDD" id="cd03232">
    <property type="entry name" value="ABCG_PDR_domain2"/>
    <property type="match status" value="1"/>
</dbReference>
<keyword evidence="9 10" id="KW-0472">Membrane</keyword>
<dbReference type="Proteomes" id="UP000775213">
    <property type="component" value="Unassembled WGS sequence"/>
</dbReference>
<name>A0AAV7GRV7_DENCH</name>
<reference evidence="12 13" key="1">
    <citation type="journal article" date="2021" name="Hortic Res">
        <title>Chromosome-scale assembly of the Dendrobium chrysotoxum genome enhances the understanding of orchid evolution.</title>
        <authorList>
            <person name="Zhang Y."/>
            <person name="Zhang G.Q."/>
            <person name="Zhang D."/>
            <person name="Liu X.D."/>
            <person name="Xu X.Y."/>
            <person name="Sun W.H."/>
            <person name="Yu X."/>
            <person name="Zhu X."/>
            <person name="Wang Z.W."/>
            <person name="Zhao X."/>
            <person name="Zhong W.Y."/>
            <person name="Chen H."/>
            <person name="Yin W.L."/>
            <person name="Huang T."/>
            <person name="Niu S.C."/>
            <person name="Liu Z.J."/>
        </authorList>
    </citation>
    <scope>NUCLEOTIDE SEQUENCE [LARGE SCALE GENOMIC DNA]</scope>
    <source>
        <strain evidence="12">Lindl</strain>
    </source>
</reference>
<comment type="subcellular location">
    <subcellularLocation>
        <location evidence="1">Membrane</location>
        <topology evidence="1">Multi-pass membrane protein</topology>
    </subcellularLocation>
</comment>
<keyword evidence="13" id="KW-1185">Reference proteome</keyword>
<dbReference type="InterPro" id="IPR003439">
    <property type="entry name" value="ABC_transporter-like_ATP-bd"/>
</dbReference>
<dbReference type="InterPro" id="IPR003593">
    <property type="entry name" value="AAA+_ATPase"/>
</dbReference>
<organism evidence="12 13">
    <name type="scientific">Dendrobium chrysotoxum</name>
    <name type="common">Orchid</name>
    <dbReference type="NCBI Taxonomy" id="161865"/>
    <lineage>
        <taxon>Eukaryota</taxon>
        <taxon>Viridiplantae</taxon>
        <taxon>Streptophyta</taxon>
        <taxon>Embryophyta</taxon>
        <taxon>Tracheophyta</taxon>
        <taxon>Spermatophyta</taxon>
        <taxon>Magnoliopsida</taxon>
        <taxon>Liliopsida</taxon>
        <taxon>Asparagales</taxon>
        <taxon>Orchidaceae</taxon>
        <taxon>Epidendroideae</taxon>
        <taxon>Malaxideae</taxon>
        <taxon>Dendrobiinae</taxon>
        <taxon>Dendrobium</taxon>
    </lineage>
</organism>
<feature type="transmembrane region" description="Helical" evidence="10">
    <location>
        <begin position="748"/>
        <end position="772"/>
    </location>
</feature>
<dbReference type="AlphaFoldDB" id="A0AAV7GRV7"/>
<feature type="transmembrane region" description="Helical" evidence="10">
    <location>
        <begin position="778"/>
        <end position="797"/>
    </location>
</feature>
<feature type="transmembrane region" description="Helical" evidence="10">
    <location>
        <begin position="809"/>
        <end position="828"/>
    </location>
</feature>
<dbReference type="PANTHER" id="PTHR19241">
    <property type="entry name" value="ATP-BINDING CASSETTE TRANSPORTER"/>
    <property type="match status" value="1"/>
</dbReference>
<feature type="transmembrane region" description="Helical" evidence="10">
    <location>
        <begin position="82"/>
        <end position="100"/>
    </location>
</feature>
<evidence type="ECO:0000256" key="10">
    <source>
        <dbReference type="SAM" id="Phobius"/>
    </source>
</evidence>
<keyword evidence="7" id="KW-0067">ATP-binding</keyword>
<dbReference type="InterPro" id="IPR034003">
    <property type="entry name" value="ABCG_PDR_2"/>
</dbReference>
<protein>
    <recommendedName>
        <fullName evidence="11">ABC transporter domain-containing protein</fullName>
    </recommendedName>
</protein>
<evidence type="ECO:0000256" key="4">
    <source>
        <dbReference type="ARBA" id="ARBA00022692"/>
    </source>
</evidence>
<dbReference type="Pfam" id="PF00005">
    <property type="entry name" value="ABC_tran"/>
    <property type="match status" value="1"/>
</dbReference>
<dbReference type="Gene3D" id="3.40.50.300">
    <property type="entry name" value="P-loop containing nucleotide triphosphate hydrolases"/>
    <property type="match status" value="1"/>
</dbReference>
<evidence type="ECO:0000256" key="3">
    <source>
        <dbReference type="ARBA" id="ARBA00022448"/>
    </source>
</evidence>
<accession>A0AAV7GRV7</accession>
<feature type="transmembrane region" description="Helical" evidence="10">
    <location>
        <begin position="652"/>
        <end position="670"/>
    </location>
</feature>
<evidence type="ECO:0000256" key="2">
    <source>
        <dbReference type="ARBA" id="ARBA00006012"/>
    </source>
</evidence>
<feature type="transmembrane region" description="Helical" evidence="10">
    <location>
        <begin position="682"/>
        <end position="701"/>
    </location>
</feature>
<dbReference type="GO" id="GO:0140359">
    <property type="term" value="F:ABC-type transporter activity"/>
    <property type="evidence" value="ECO:0007669"/>
    <property type="project" value="InterPro"/>
</dbReference>
<feature type="domain" description="ABC transporter" evidence="11">
    <location>
        <begin position="316"/>
        <end position="559"/>
    </location>
</feature>
<gene>
    <name evidence="12" type="ORF">IEQ34_007366</name>
</gene>
<comment type="caution">
    <text evidence="12">The sequence shown here is derived from an EMBL/GenBank/DDBJ whole genome shotgun (WGS) entry which is preliminary data.</text>
</comment>
<evidence type="ECO:0000256" key="9">
    <source>
        <dbReference type="ARBA" id="ARBA00023136"/>
    </source>
</evidence>
<dbReference type="SMART" id="SM00382">
    <property type="entry name" value="AAA"/>
    <property type="match status" value="1"/>
</dbReference>
<sequence length="1149" mass="131377">MKWLNNILLLHYIPHCIPLPKSNEQSTVARADLIELIDYLLWFHSRLLLLSFVQLDDELDHASHIFTNETIIYFPYRFFKQFLIFFIIQQMAAGLLRLVAGITRHMTTANTYGCIFSLLLMSLAGFAIPKGSHLSLSNLICMAALMPKWCRLGYWISPLTYAFNAVAINEMLSPRWMDKFAPDGRRLGLAILENINAFTDKSWYWKSAGVLLGYAIFFNILFTLSLQYLNPLSKPNPLLSEDPEVEVKDQKHVAVDNGNLLEMKERSWSNDSSIASPDWRSCETYKNKASKTGSVGGMALPFTPLAMSFKEVNYYVNIPPVIKKQGVTEDRLQLLRGVTGVFRPGILTALMGESGAGKTTLMDVLAGRKTAGHIEGDIRIAGYPKKQSTFARISGYCEQFDVHSPQLTVEESLIFSALLRLPNEVTEEDKLIRRVVMELVELKVLKDALVGIPGVTGLSTEQRKRLTIAVELVANPSIVFMDEPTSGLDARAAAIVMRTVRNTVNTGRTVVCTIHQPSIDIFESFDELLLLKRGGQLIYSGPLGPDSQKLIGYFESVPGVHKIKNGRNPAAWMLEESSIASEARLGINFAEIYKSSALHKRNMALVKELSKPFPGTTDLHFSTQYPQSSFDQFKICLWKYWSIYWRNPEYNLSRLGYTLVTAILLGSIFWKIGLRRDSSTDLNSVIGAMYLAVLFLGLGTAPPCKPLLQMRELYITVIIEIPYVIFQTVYYVIIIYSMMSFQWTTLKFLWFFVISFLTFIYFTYFGMLSVAVSPNSQVAGILSAFFFFLFNLFSGFFIPGPELPVWWVWYYRICPVSWTFYGLIVTQYSDMYDLIKVPGQSDQQIRDYVMHHFGYRDDQKNIMLLVLLGFTLVFAAIYTYCIRSINFQRRTKQLCLVAHLCSHAQLLYFSFNIHIKIYIFFSFYSFNILFIIVASSKFYINKDIVTILLLGILKEMYMRKGTCVNCLLKLLLSPLHLRDRIHFSPLCLVSAEGREQAREKRRGDGSLAEAVAGGFSGGGLRRNRRGRLGIVKLILVFETIFLRKIFRVCSKLKGFSKFKIRVSSICCFLQNLFTIMISLMIRNKNIWEGVSHRKKAILLNNFEVPKLGHFPKINFFEKVFLNDVVHHSRNKYMEKILGFYETFYFPKLL</sequence>
<evidence type="ECO:0000256" key="1">
    <source>
        <dbReference type="ARBA" id="ARBA00004141"/>
    </source>
</evidence>
<feature type="transmembrane region" description="Helical" evidence="10">
    <location>
        <begin position="152"/>
        <end position="172"/>
    </location>
</feature>
<feature type="transmembrane region" description="Helical" evidence="10">
    <location>
        <begin position="713"/>
        <end position="736"/>
    </location>
</feature>
<dbReference type="EMBL" id="JAGFBR010000007">
    <property type="protein sequence ID" value="KAH0464580.1"/>
    <property type="molecule type" value="Genomic_DNA"/>
</dbReference>
<evidence type="ECO:0000256" key="7">
    <source>
        <dbReference type="ARBA" id="ARBA00022840"/>
    </source>
</evidence>
<feature type="transmembrane region" description="Helical" evidence="10">
    <location>
        <begin position="862"/>
        <end position="882"/>
    </location>
</feature>
<dbReference type="InterPro" id="IPR013581">
    <property type="entry name" value="PDR_assoc"/>
</dbReference>
<keyword evidence="6" id="KW-0547">Nucleotide-binding</keyword>
<keyword evidence="4 10" id="KW-0812">Transmembrane</keyword>
<evidence type="ECO:0000256" key="8">
    <source>
        <dbReference type="ARBA" id="ARBA00022989"/>
    </source>
</evidence>
<evidence type="ECO:0000256" key="5">
    <source>
        <dbReference type="ARBA" id="ARBA00022737"/>
    </source>
</evidence>
<feature type="transmembrane region" description="Helical" evidence="10">
    <location>
        <begin position="211"/>
        <end position="229"/>
    </location>
</feature>
<dbReference type="FunFam" id="3.40.50.300:FF:000059">
    <property type="entry name" value="ABC transporter G family member 40"/>
    <property type="match status" value="1"/>
</dbReference>
<evidence type="ECO:0000313" key="13">
    <source>
        <dbReference type="Proteomes" id="UP000775213"/>
    </source>
</evidence>
<dbReference type="GO" id="GO:0005524">
    <property type="term" value="F:ATP binding"/>
    <property type="evidence" value="ECO:0007669"/>
    <property type="project" value="UniProtKB-KW"/>
</dbReference>
<dbReference type="InterPro" id="IPR027417">
    <property type="entry name" value="P-loop_NTPase"/>
</dbReference>
<dbReference type="SUPFAM" id="SSF52540">
    <property type="entry name" value="P-loop containing nucleoside triphosphate hydrolases"/>
    <property type="match status" value="1"/>
</dbReference>
<keyword evidence="8 10" id="KW-1133">Transmembrane helix</keyword>
<dbReference type="InterPro" id="IPR013525">
    <property type="entry name" value="ABC2_TM"/>
</dbReference>
<evidence type="ECO:0000259" key="11">
    <source>
        <dbReference type="PROSITE" id="PS50893"/>
    </source>
</evidence>
<dbReference type="Pfam" id="PF08370">
    <property type="entry name" value="PDR_assoc"/>
    <property type="match status" value="1"/>
</dbReference>
<proteinExistence type="inferred from homology"/>
<keyword evidence="5" id="KW-0677">Repeat</keyword>
<dbReference type="GO" id="GO:0016887">
    <property type="term" value="F:ATP hydrolysis activity"/>
    <property type="evidence" value="ECO:0007669"/>
    <property type="project" value="InterPro"/>
</dbReference>
<feature type="transmembrane region" description="Helical" evidence="10">
    <location>
        <begin position="112"/>
        <end position="132"/>
    </location>
</feature>
<dbReference type="PROSITE" id="PS50893">
    <property type="entry name" value="ABC_TRANSPORTER_2"/>
    <property type="match status" value="1"/>
</dbReference>
<dbReference type="Pfam" id="PF01061">
    <property type="entry name" value="ABC2_membrane"/>
    <property type="match status" value="3"/>
</dbReference>
<evidence type="ECO:0000313" key="12">
    <source>
        <dbReference type="EMBL" id="KAH0464580.1"/>
    </source>
</evidence>
<comment type="similarity">
    <text evidence="2">Belongs to the ABC transporter superfamily. ABCG family. PDR (TC 3.A.1.205) subfamily.</text>
</comment>